<dbReference type="InterPro" id="IPR051908">
    <property type="entry name" value="Ribosomal_N-acetyltransferase"/>
</dbReference>
<dbReference type="InterPro" id="IPR000182">
    <property type="entry name" value="GNAT_dom"/>
</dbReference>
<dbReference type="Pfam" id="PF13302">
    <property type="entry name" value="Acetyltransf_3"/>
    <property type="match status" value="1"/>
</dbReference>
<proteinExistence type="predicted"/>
<dbReference type="SUPFAM" id="SSF55729">
    <property type="entry name" value="Acyl-CoA N-acyltransferases (Nat)"/>
    <property type="match status" value="1"/>
</dbReference>
<dbReference type="Gene3D" id="3.40.630.30">
    <property type="match status" value="1"/>
</dbReference>
<evidence type="ECO:0000313" key="3">
    <source>
        <dbReference type="Proteomes" id="UP001500974"/>
    </source>
</evidence>
<gene>
    <name evidence="2" type="ORF">GCM10009784_17580</name>
</gene>
<accession>A0ABN3AVP1</accession>
<dbReference type="EMBL" id="BAAAON010000002">
    <property type="protein sequence ID" value="GAA2175395.1"/>
    <property type="molecule type" value="Genomic_DNA"/>
</dbReference>
<dbReference type="PANTHER" id="PTHR43441">
    <property type="entry name" value="RIBOSOMAL-PROTEIN-SERINE ACETYLTRANSFERASE"/>
    <property type="match status" value="1"/>
</dbReference>
<dbReference type="InterPro" id="IPR016181">
    <property type="entry name" value="Acyl_CoA_acyltransferase"/>
</dbReference>
<feature type="domain" description="N-acetyltransferase" evidence="1">
    <location>
        <begin position="19"/>
        <end position="166"/>
    </location>
</feature>
<protein>
    <submittedName>
        <fullName evidence="2">GNAT family N-acetyltransferase</fullName>
    </submittedName>
</protein>
<evidence type="ECO:0000313" key="2">
    <source>
        <dbReference type="EMBL" id="GAA2175395.1"/>
    </source>
</evidence>
<organism evidence="2 3">
    <name type="scientific">Arthrobacter parietis</name>
    <dbReference type="NCBI Taxonomy" id="271434"/>
    <lineage>
        <taxon>Bacteria</taxon>
        <taxon>Bacillati</taxon>
        <taxon>Actinomycetota</taxon>
        <taxon>Actinomycetes</taxon>
        <taxon>Micrococcales</taxon>
        <taxon>Micrococcaceae</taxon>
        <taxon>Arthrobacter</taxon>
    </lineage>
</organism>
<sequence length="216" mass="24054">MTRLSDVWPLFGLELRTPRLSLTPVRDEQLPELIDAVLDGIHDPAKMPFGVPWTDAPRDVLIRETVRHQWRQRCSVEPGSWTINFAVSFEGRVVGMQDVSARDFPLLRTVHSGSWLTQPVQGRGLGKEMRAAILLFAFDHLGAVAALSEAAEWNNSSLGVSRSLGYEANGVSEVVARPGEVTRQVHLRLQADWFKRPEWSLGVNGEEPVLPLLTTA</sequence>
<dbReference type="RefSeq" id="WP_277358586.1">
    <property type="nucleotide sequence ID" value="NZ_BAAAON010000002.1"/>
</dbReference>
<dbReference type="Proteomes" id="UP001500974">
    <property type="component" value="Unassembled WGS sequence"/>
</dbReference>
<name>A0ABN3AVP1_9MICC</name>
<reference evidence="2 3" key="1">
    <citation type="journal article" date="2019" name="Int. J. Syst. Evol. Microbiol.">
        <title>The Global Catalogue of Microorganisms (GCM) 10K type strain sequencing project: providing services to taxonomists for standard genome sequencing and annotation.</title>
        <authorList>
            <consortium name="The Broad Institute Genomics Platform"/>
            <consortium name="The Broad Institute Genome Sequencing Center for Infectious Disease"/>
            <person name="Wu L."/>
            <person name="Ma J."/>
        </authorList>
    </citation>
    <scope>NUCLEOTIDE SEQUENCE [LARGE SCALE GENOMIC DNA]</scope>
    <source>
        <strain evidence="2 3">JCM 14917</strain>
    </source>
</reference>
<comment type="caution">
    <text evidence="2">The sequence shown here is derived from an EMBL/GenBank/DDBJ whole genome shotgun (WGS) entry which is preliminary data.</text>
</comment>
<keyword evidence="3" id="KW-1185">Reference proteome</keyword>
<evidence type="ECO:0000259" key="1">
    <source>
        <dbReference type="Pfam" id="PF13302"/>
    </source>
</evidence>
<dbReference type="PANTHER" id="PTHR43441:SF11">
    <property type="entry name" value="RIBOSOMAL-PROTEIN-SERINE ACETYLTRANSFERASE"/>
    <property type="match status" value="1"/>
</dbReference>